<protein>
    <recommendedName>
        <fullName evidence="4">Nudix hydrolase domain-containing protein</fullName>
    </recommendedName>
</protein>
<dbReference type="InterPro" id="IPR020084">
    <property type="entry name" value="NUDIX_hydrolase_CS"/>
</dbReference>
<dbReference type="EMBL" id="BROH01000004">
    <property type="protein sequence ID" value="GKY87945.1"/>
    <property type="molecule type" value="Genomic_DNA"/>
</dbReference>
<dbReference type="Proteomes" id="UP001144205">
    <property type="component" value="Unassembled WGS sequence"/>
</dbReference>
<accession>A0ABQ5LSG8</accession>
<evidence type="ECO:0000256" key="2">
    <source>
        <dbReference type="ARBA" id="ARBA00022801"/>
    </source>
</evidence>
<evidence type="ECO:0000256" key="1">
    <source>
        <dbReference type="ARBA" id="ARBA00001946"/>
    </source>
</evidence>
<evidence type="ECO:0000256" key="3">
    <source>
        <dbReference type="RuleBase" id="RU003476"/>
    </source>
</evidence>
<dbReference type="SUPFAM" id="SSF55811">
    <property type="entry name" value="Nudix"/>
    <property type="match status" value="1"/>
</dbReference>
<evidence type="ECO:0000313" key="5">
    <source>
        <dbReference type="EMBL" id="GKY87945.1"/>
    </source>
</evidence>
<comment type="cofactor">
    <cofactor evidence="1">
        <name>Mg(2+)</name>
        <dbReference type="ChEBI" id="CHEBI:18420"/>
    </cofactor>
</comment>
<gene>
    <name evidence="5" type="ORF">STA1M1_18140</name>
</gene>
<dbReference type="PANTHER" id="PTHR43736:SF1">
    <property type="entry name" value="DIHYDRONEOPTERIN TRIPHOSPHATE DIPHOSPHATASE"/>
    <property type="match status" value="1"/>
</dbReference>
<proteinExistence type="inferred from homology"/>
<evidence type="ECO:0000313" key="6">
    <source>
        <dbReference type="Proteomes" id="UP001144205"/>
    </source>
</evidence>
<reference evidence="5" key="1">
    <citation type="journal article" date="2023" name="Int. J. Syst. Evol. Microbiol.">
        <title>Sinisalibacter aestuarii sp. nov., isolated from estuarine sediment of the Arakawa River.</title>
        <authorList>
            <person name="Arafat S.T."/>
            <person name="Hirano S."/>
            <person name="Sato A."/>
            <person name="Takeuchi K."/>
            <person name="Yasuda T."/>
            <person name="Terahara T."/>
            <person name="Hamada M."/>
            <person name="Kobayashi T."/>
        </authorList>
    </citation>
    <scope>NUCLEOTIDE SEQUENCE</scope>
    <source>
        <strain evidence="5">B-399</strain>
    </source>
</reference>
<organism evidence="5 6">
    <name type="scientific">Sinisalibacter aestuarii</name>
    <dbReference type="NCBI Taxonomy" id="2949426"/>
    <lineage>
        <taxon>Bacteria</taxon>
        <taxon>Pseudomonadati</taxon>
        <taxon>Pseudomonadota</taxon>
        <taxon>Alphaproteobacteria</taxon>
        <taxon>Rhodobacterales</taxon>
        <taxon>Roseobacteraceae</taxon>
        <taxon>Sinisalibacter</taxon>
    </lineage>
</organism>
<sequence length="141" mass="14647">MSAGRPTLGVLAVALRDGEALLVQRANPPDRHLWGFPGGKVEPGETVAEAALRELAEETGLTASAGPQLGTKDIIHRDAAGALEYHFFLVAILCEDVTGMAEAADDAAALAWVPDDDIHAGRLPLSEGVSRLLKTARAASG</sequence>
<dbReference type="InterPro" id="IPR015797">
    <property type="entry name" value="NUDIX_hydrolase-like_dom_sf"/>
</dbReference>
<dbReference type="PANTHER" id="PTHR43736">
    <property type="entry name" value="ADP-RIBOSE PYROPHOSPHATASE"/>
    <property type="match status" value="1"/>
</dbReference>
<comment type="similarity">
    <text evidence="3">Belongs to the Nudix hydrolase family.</text>
</comment>
<name>A0ABQ5LSG8_9RHOB</name>
<keyword evidence="6" id="KW-1185">Reference proteome</keyword>
<dbReference type="Pfam" id="PF00293">
    <property type="entry name" value="NUDIX"/>
    <property type="match status" value="1"/>
</dbReference>
<comment type="caution">
    <text evidence="5">The sequence shown here is derived from an EMBL/GenBank/DDBJ whole genome shotgun (WGS) entry which is preliminary data.</text>
</comment>
<dbReference type="PROSITE" id="PS00893">
    <property type="entry name" value="NUDIX_BOX"/>
    <property type="match status" value="1"/>
</dbReference>
<dbReference type="PROSITE" id="PS51462">
    <property type="entry name" value="NUDIX"/>
    <property type="match status" value="1"/>
</dbReference>
<dbReference type="PRINTS" id="PR00502">
    <property type="entry name" value="NUDIXFAMILY"/>
</dbReference>
<evidence type="ECO:0000259" key="4">
    <source>
        <dbReference type="PROSITE" id="PS51462"/>
    </source>
</evidence>
<dbReference type="RefSeq" id="WP_281841934.1">
    <property type="nucleotide sequence ID" value="NZ_BROH01000004.1"/>
</dbReference>
<dbReference type="InterPro" id="IPR020476">
    <property type="entry name" value="Nudix_hydrolase"/>
</dbReference>
<dbReference type="CDD" id="cd04673">
    <property type="entry name" value="NUDIX_ADPRase"/>
    <property type="match status" value="1"/>
</dbReference>
<dbReference type="InterPro" id="IPR000086">
    <property type="entry name" value="NUDIX_hydrolase_dom"/>
</dbReference>
<feature type="domain" description="Nudix hydrolase" evidence="4">
    <location>
        <begin position="5"/>
        <end position="138"/>
    </location>
</feature>
<dbReference type="Gene3D" id="3.90.79.10">
    <property type="entry name" value="Nucleoside Triphosphate Pyrophosphohydrolase"/>
    <property type="match status" value="1"/>
</dbReference>
<keyword evidence="2 3" id="KW-0378">Hydrolase</keyword>